<keyword evidence="2" id="KW-1185">Reference proteome</keyword>
<evidence type="ECO:0000313" key="2">
    <source>
        <dbReference type="Proteomes" id="UP000280881"/>
    </source>
</evidence>
<accession>A0A420W5D1</accession>
<sequence length="133" mass="15494">MRDFAKELIEIKENHELAKKMTKTNTIDLFDRCKDLIIFNIKKNHIQEKPIYLEDAMLESLKEVVGDSVLNGWCYASEANKGIGDGLWCKTQFFAPMWFSKRRLDPKLFLKLCSDHIEESGFKINVHDEIKGV</sequence>
<proteinExistence type="predicted"/>
<gene>
    <name evidence="1" type="ORF">C7457_1667</name>
</gene>
<dbReference type="AlphaFoldDB" id="A0A420W5D1"/>
<dbReference type="Proteomes" id="UP000280881">
    <property type="component" value="Unassembled WGS sequence"/>
</dbReference>
<name>A0A420W5D1_9BACT</name>
<protein>
    <submittedName>
        <fullName evidence="1">Uncharacterized protein</fullName>
    </submittedName>
</protein>
<reference evidence="1 2" key="1">
    <citation type="submission" date="2018-10" db="EMBL/GenBank/DDBJ databases">
        <title>Genomic Encyclopedia of Type Strains, Phase IV (KMG-IV): sequencing the most valuable type-strain genomes for metagenomic binning, comparative biology and taxonomic classification.</title>
        <authorList>
            <person name="Goeker M."/>
        </authorList>
    </citation>
    <scope>NUCLEOTIDE SEQUENCE [LARGE SCALE GENOMIC DNA]</scope>
    <source>
        <strain evidence="1 2">DSM 15521</strain>
    </source>
</reference>
<dbReference type="RefSeq" id="WP_121171936.1">
    <property type="nucleotide sequence ID" value="NZ_RBIE01000006.1"/>
</dbReference>
<dbReference type="EMBL" id="RBIE01000006">
    <property type="protein sequence ID" value="RKQ59882.1"/>
    <property type="molecule type" value="Genomic_DNA"/>
</dbReference>
<organism evidence="1 2">
    <name type="scientific">Thermovibrio guaymasensis</name>
    <dbReference type="NCBI Taxonomy" id="240167"/>
    <lineage>
        <taxon>Bacteria</taxon>
        <taxon>Pseudomonadati</taxon>
        <taxon>Aquificota</taxon>
        <taxon>Aquificia</taxon>
        <taxon>Desulfurobacteriales</taxon>
        <taxon>Desulfurobacteriaceae</taxon>
        <taxon>Thermovibrio</taxon>
    </lineage>
</organism>
<comment type="caution">
    <text evidence="1">The sequence shown here is derived from an EMBL/GenBank/DDBJ whole genome shotgun (WGS) entry which is preliminary data.</text>
</comment>
<evidence type="ECO:0000313" key="1">
    <source>
        <dbReference type="EMBL" id="RKQ59882.1"/>
    </source>
</evidence>